<dbReference type="Pfam" id="PF00535">
    <property type="entry name" value="Glycos_transf_2"/>
    <property type="match status" value="1"/>
</dbReference>
<keyword evidence="6" id="KW-1185">Reference proteome</keyword>
<dbReference type="KEGG" id="step:IC006_2227"/>
<dbReference type="EMBL" id="AP018929">
    <property type="protein sequence ID" value="BBG24893.1"/>
    <property type="molecule type" value="Genomic_DNA"/>
</dbReference>
<dbReference type="OrthoDB" id="31358at2157"/>
<name>A0A510DXE1_9CREN</name>
<keyword evidence="3" id="KW-0808">Transferase</keyword>
<dbReference type="Proteomes" id="UP000322983">
    <property type="component" value="Chromosome"/>
</dbReference>
<protein>
    <recommendedName>
        <fullName evidence="4">Glycosyltransferase 2-like domain-containing protein</fullName>
    </recommendedName>
</protein>
<accession>A0A510DXE1</accession>
<feature type="domain" description="Glycosyltransferase 2-like" evidence="4">
    <location>
        <begin position="6"/>
        <end position="171"/>
    </location>
</feature>
<evidence type="ECO:0000259" key="4">
    <source>
        <dbReference type="Pfam" id="PF00535"/>
    </source>
</evidence>
<evidence type="ECO:0000256" key="3">
    <source>
        <dbReference type="ARBA" id="ARBA00022679"/>
    </source>
</evidence>
<comment type="similarity">
    <text evidence="1">Belongs to the glycosyltransferase 2 family.</text>
</comment>
<gene>
    <name evidence="5" type="ORF">IC006_2227</name>
</gene>
<dbReference type="GeneID" id="41715962"/>
<evidence type="ECO:0000256" key="1">
    <source>
        <dbReference type="ARBA" id="ARBA00006739"/>
    </source>
</evidence>
<dbReference type="InterPro" id="IPR001173">
    <property type="entry name" value="Glyco_trans_2-like"/>
</dbReference>
<sequence length="343" mass="39559">MKPKISILVVHFNSMKEQQIVEEHLKALRSLDYPNYEVIALDNGSTDSTYKFLKEKVTDSRFKLLRSDINTFFGGGNNIAFKAASKESKYLYLVNPDAVPNPDSANILTELMESDPKLGAIQGKFITGKGKIDTGRFIADDGNVIRLHTANMDPNKESLVTYVSGAMMMLRGEFSRSRGFIFYEVPFLYFDSSVLGMELYHHGYKVKYFPYETGYHKGKATTEDEVSDLHIKISRFLFIMITNSKFRKYIKEYFIANYLKEGIRKAMGKKLASPSNYLKAFRMAMKYNKELNIRLDIYRIPHAESCYKTFFMDMFSAAVRQRLIKGNYKIVVPNENEMPFIEV</sequence>
<proteinExistence type="inferred from homology"/>
<keyword evidence="2" id="KW-0328">Glycosyltransferase</keyword>
<evidence type="ECO:0000313" key="5">
    <source>
        <dbReference type="EMBL" id="BBG24893.1"/>
    </source>
</evidence>
<dbReference type="AlphaFoldDB" id="A0A510DXE1"/>
<dbReference type="InterPro" id="IPR029044">
    <property type="entry name" value="Nucleotide-diphossugar_trans"/>
</dbReference>
<dbReference type="GO" id="GO:0016757">
    <property type="term" value="F:glycosyltransferase activity"/>
    <property type="evidence" value="ECO:0007669"/>
    <property type="project" value="UniProtKB-KW"/>
</dbReference>
<evidence type="ECO:0000313" key="6">
    <source>
        <dbReference type="Proteomes" id="UP000322983"/>
    </source>
</evidence>
<dbReference type="PANTHER" id="PTHR43179">
    <property type="entry name" value="RHAMNOSYLTRANSFERASE WBBL"/>
    <property type="match status" value="1"/>
</dbReference>
<dbReference type="STRING" id="1294262.GCA_001316085_02335"/>
<dbReference type="Gene3D" id="3.90.550.10">
    <property type="entry name" value="Spore Coat Polysaccharide Biosynthesis Protein SpsA, Chain A"/>
    <property type="match status" value="1"/>
</dbReference>
<organism evidence="5 6">
    <name type="scientific">Sulfuracidifex tepidarius</name>
    <dbReference type="NCBI Taxonomy" id="1294262"/>
    <lineage>
        <taxon>Archaea</taxon>
        <taxon>Thermoproteota</taxon>
        <taxon>Thermoprotei</taxon>
        <taxon>Sulfolobales</taxon>
        <taxon>Sulfolobaceae</taxon>
        <taxon>Sulfuracidifex</taxon>
    </lineage>
</organism>
<dbReference type="PANTHER" id="PTHR43179:SF12">
    <property type="entry name" value="GALACTOFURANOSYLTRANSFERASE GLFT2"/>
    <property type="match status" value="1"/>
</dbReference>
<evidence type="ECO:0000256" key="2">
    <source>
        <dbReference type="ARBA" id="ARBA00022676"/>
    </source>
</evidence>
<dbReference type="SUPFAM" id="SSF53448">
    <property type="entry name" value="Nucleotide-diphospho-sugar transferases"/>
    <property type="match status" value="1"/>
</dbReference>
<reference evidence="5 6" key="1">
    <citation type="journal article" date="2020" name="Int. J. Syst. Evol. Microbiol.">
        <title>Sulfuracidifex tepidarius gen. nov., sp. nov. and transfer of Sulfolobus metallicus Huber and Stetter 1992 to the genus Sulfuracidifex as Sulfuracidifex metallicus comb. nov.</title>
        <authorList>
            <person name="Itoh T."/>
            <person name="Miura T."/>
            <person name="Sakai H.D."/>
            <person name="Kato S."/>
            <person name="Ohkuma M."/>
            <person name="Takashina T."/>
        </authorList>
    </citation>
    <scope>NUCLEOTIDE SEQUENCE [LARGE SCALE GENOMIC DNA]</scope>
    <source>
        <strain evidence="5 6">IC-006</strain>
    </source>
</reference>
<dbReference type="RefSeq" id="WP_054846369.1">
    <property type="nucleotide sequence ID" value="NZ_AP018929.1"/>
</dbReference>